<feature type="transmembrane region" description="Helical" evidence="7">
    <location>
        <begin position="272"/>
        <end position="295"/>
    </location>
</feature>
<dbReference type="PROSITE" id="PS50850">
    <property type="entry name" value="MFS"/>
    <property type="match status" value="1"/>
</dbReference>
<dbReference type="FunFam" id="1.20.1250.20:FF:000474">
    <property type="entry name" value="Sugar transporter, putative"/>
    <property type="match status" value="1"/>
</dbReference>
<evidence type="ECO:0000256" key="7">
    <source>
        <dbReference type="SAM" id="Phobius"/>
    </source>
</evidence>
<evidence type="ECO:0000313" key="10">
    <source>
        <dbReference type="Proteomes" id="UP000016924"/>
    </source>
</evidence>
<evidence type="ECO:0000313" key="9">
    <source>
        <dbReference type="EMBL" id="EON67455.1"/>
    </source>
</evidence>
<dbReference type="InterPro" id="IPR020846">
    <property type="entry name" value="MFS_dom"/>
</dbReference>
<feature type="transmembrane region" description="Helical" evidence="7">
    <location>
        <begin position="550"/>
        <end position="569"/>
    </location>
</feature>
<evidence type="ECO:0000259" key="8">
    <source>
        <dbReference type="PROSITE" id="PS50850"/>
    </source>
</evidence>
<evidence type="ECO:0000256" key="2">
    <source>
        <dbReference type="ARBA" id="ARBA00010992"/>
    </source>
</evidence>
<proteinExistence type="inferred from homology"/>
<dbReference type="PANTHER" id="PTHR48020:SF40">
    <property type="entry name" value="MAJOR FACILITATOR SUPERFAMILY (MFS) PROFILE DOMAIN-CONTAINING PROTEIN"/>
    <property type="match status" value="1"/>
</dbReference>
<evidence type="ECO:0000256" key="6">
    <source>
        <dbReference type="ARBA" id="ARBA00023136"/>
    </source>
</evidence>
<feature type="domain" description="Major facilitator superfamily (MFS) profile" evidence="8">
    <location>
        <begin position="112"/>
        <end position="573"/>
    </location>
</feature>
<dbReference type="PRINTS" id="PR00171">
    <property type="entry name" value="SUGRTRNSPORT"/>
</dbReference>
<feature type="transmembrane region" description="Helical" evidence="7">
    <location>
        <begin position="452"/>
        <end position="475"/>
    </location>
</feature>
<dbReference type="InterPro" id="IPR050814">
    <property type="entry name" value="Myo-inositol_Transporter"/>
</dbReference>
<dbReference type="GO" id="GO:0015798">
    <property type="term" value="P:myo-inositol transport"/>
    <property type="evidence" value="ECO:0007669"/>
    <property type="project" value="UniProtKB-ARBA"/>
</dbReference>
<dbReference type="OMA" id="SWRYMFI"/>
<dbReference type="Gene3D" id="1.20.1250.20">
    <property type="entry name" value="MFS general substrate transporter like domains"/>
    <property type="match status" value="1"/>
</dbReference>
<dbReference type="GO" id="GO:0022857">
    <property type="term" value="F:transmembrane transporter activity"/>
    <property type="evidence" value="ECO:0007669"/>
    <property type="project" value="InterPro"/>
</dbReference>
<comment type="similarity">
    <text evidence="2">Belongs to the major facilitator superfamily. Sugar transporter (TC 2.A.1.1) family.</text>
</comment>
<dbReference type="InterPro" id="IPR005828">
    <property type="entry name" value="MFS_sugar_transport-like"/>
</dbReference>
<dbReference type="RefSeq" id="XP_007782772.1">
    <property type="nucleotide sequence ID" value="XM_007784582.1"/>
</dbReference>
<protein>
    <recommendedName>
        <fullName evidence="8">Major facilitator superfamily (MFS) profile domain-containing protein</fullName>
    </recommendedName>
</protein>
<feature type="transmembrane region" description="Helical" evidence="7">
    <location>
        <begin position="238"/>
        <end position="260"/>
    </location>
</feature>
<evidence type="ECO:0000256" key="5">
    <source>
        <dbReference type="ARBA" id="ARBA00022989"/>
    </source>
</evidence>
<dbReference type="OrthoDB" id="6339427at2759"/>
<dbReference type="InterPro" id="IPR003663">
    <property type="entry name" value="Sugar/inositol_transpt"/>
</dbReference>
<sequence length="662" mass="73332">MATTNQSAAGVAHGARRRPPFRDLLERNELGIIDSPLQWVDTDDLDANFRALHDAHNLAGTIDKELLARGGRLARDEPLFLSIGDLSELERKALDREKTCTLWGQSKELKIILLICCVGAIVQQVSQALLRCVQTCRLTVIARGWAQQSITGANLGWPGEFGLKVELNRKNVVDVVTRDVWILGAVNSISYFGASFVGAWLSDPLNEHVFGRRGALFVAGLFSFAGLVGSAFTDTWQSLLVCRLIVGIGMGAKAAVIPIFESEVAPARIRGRLLVSWQTFTAFGVFLGASANLILRDNWRWQTASGFVPALVLLTLVFLGSESPRWLIKQNRYREAYEVLLRLQGIPLLAARELCYIHAQIQTAIKSTNYLRRFIALFTISRNRRAALASVVVMASQQLSGINIFAFLAASVFTDAGFSEINSLYLSWGFGLANTLFSLPAYWLVDSKGRRYLLLLSLLGCMPTLLATGFSFQIANESTRVGVVAFFLMLYTLFYSPGAGVVPFLYSSEVFPLINREVGMSWACFWNFLLAGLLALTVPQLTHALGHTRLLGLFAGLDAFAFLMVWLLVPGTVEVTTLEEMNYVFGVPTRRHIEYQLKTVLPWIINCVLHPRTEHRLASLYRWHRRRQQAAEMVTTATTPTITIANGPNDRATIGATMSPPT</sequence>
<dbReference type="InterPro" id="IPR005829">
    <property type="entry name" value="Sugar_transporter_CS"/>
</dbReference>
<gene>
    <name evidence="9" type="ORF">W97_06709</name>
</gene>
<dbReference type="Proteomes" id="UP000016924">
    <property type="component" value="Unassembled WGS sequence"/>
</dbReference>
<keyword evidence="4 7" id="KW-0812">Transmembrane</keyword>
<evidence type="ECO:0000256" key="3">
    <source>
        <dbReference type="ARBA" id="ARBA00022448"/>
    </source>
</evidence>
<dbReference type="eggNOG" id="KOG0254">
    <property type="taxonomic scope" value="Eukaryota"/>
</dbReference>
<accession>R7YZS1</accession>
<feature type="transmembrane region" description="Helical" evidence="7">
    <location>
        <begin position="180"/>
        <end position="202"/>
    </location>
</feature>
<evidence type="ECO:0000256" key="4">
    <source>
        <dbReference type="ARBA" id="ARBA00022692"/>
    </source>
</evidence>
<keyword evidence="10" id="KW-1185">Reference proteome</keyword>
<name>R7YZS1_CONA1</name>
<dbReference type="GeneID" id="19904020"/>
<feature type="transmembrane region" description="Helical" evidence="7">
    <location>
        <begin position="481"/>
        <end position="506"/>
    </location>
</feature>
<dbReference type="EMBL" id="JH767587">
    <property type="protein sequence ID" value="EON67455.1"/>
    <property type="molecule type" value="Genomic_DNA"/>
</dbReference>
<feature type="transmembrane region" description="Helical" evidence="7">
    <location>
        <begin position="518"/>
        <end position="538"/>
    </location>
</feature>
<dbReference type="GO" id="GO:0015791">
    <property type="term" value="P:polyol transmembrane transport"/>
    <property type="evidence" value="ECO:0007669"/>
    <property type="project" value="UniProtKB-ARBA"/>
</dbReference>
<feature type="transmembrane region" description="Helical" evidence="7">
    <location>
        <begin position="425"/>
        <end position="445"/>
    </location>
</feature>
<evidence type="ECO:0000256" key="1">
    <source>
        <dbReference type="ARBA" id="ARBA00004141"/>
    </source>
</evidence>
<keyword evidence="3" id="KW-0813">Transport</keyword>
<reference evidence="10" key="1">
    <citation type="submission" date="2012-06" db="EMBL/GenBank/DDBJ databases">
        <title>The genome sequence of Coniosporium apollinis CBS 100218.</title>
        <authorList>
            <consortium name="The Broad Institute Genome Sequencing Platform"/>
            <person name="Cuomo C."/>
            <person name="Gorbushina A."/>
            <person name="Noack S."/>
            <person name="Walker B."/>
            <person name="Young S.K."/>
            <person name="Zeng Q."/>
            <person name="Gargeya S."/>
            <person name="Fitzgerald M."/>
            <person name="Haas B."/>
            <person name="Abouelleil A."/>
            <person name="Alvarado L."/>
            <person name="Arachchi H.M."/>
            <person name="Berlin A.M."/>
            <person name="Chapman S.B."/>
            <person name="Goldberg J."/>
            <person name="Griggs A."/>
            <person name="Gujja S."/>
            <person name="Hansen M."/>
            <person name="Howarth C."/>
            <person name="Imamovic A."/>
            <person name="Larimer J."/>
            <person name="McCowan C."/>
            <person name="Montmayeur A."/>
            <person name="Murphy C."/>
            <person name="Neiman D."/>
            <person name="Pearson M."/>
            <person name="Priest M."/>
            <person name="Roberts A."/>
            <person name="Saif S."/>
            <person name="Shea T."/>
            <person name="Sisk P."/>
            <person name="Sykes S."/>
            <person name="Wortman J."/>
            <person name="Nusbaum C."/>
            <person name="Birren B."/>
        </authorList>
    </citation>
    <scope>NUCLEOTIDE SEQUENCE [LARGE SCALE GENOMIC DNA]</scope>
    <source>
        <strain evidence="10">CBS 100218</strain>
    </source>
</reference>
<dbReference type="STRING" id="1168221.R7YZS1"/>
<dbReference type="GO" id="GO:0016020">
    <property type="term" value="C:membrane"/>
    <property type="evidence" value="ECO:0007669"/>
    <property type="project" value="UniProtKB-SubCell"/>
</dbReference>
<keyword evidence="5 7" id="KW-1133">Transmembrane helix</keyword>
<dbReference type="InterPro" id="IPR036259">
    <property type="entry name" value="MFS_trans_sf"/>
</dbReference>
<dbReference type="PROSITE" id="PS00217">
    <property type="entry name" value="SUGAR_TRANSPORT_2"/>
    <property type="match status" value="1"/>
</dbReference>
<feature type="transmembrane region" description="Helical" evidence="7">
    <location>
        <begin position="387"/>
        <end position="413"/>
    </location>
</feature>
<dbReference type="Pfam" id="PF00083">
    <property type="entry name" value="Sugar_tr"/>
    <property type="match status" value="1"/>
</dbReference>
<dbReference type="PANTHER" id="PTHR48020">
    <property type="entry name" value="PROTON MYO-INOSITOL COTRANSPORTER"/>
    <property type="match status" value="1"/>
</dbReference>
<keyword evidence="6 7" id="KW-0472">Membrane</keyword>
<organism evidence="9 10">
    <name type="scientific">Coniosporium apollinis (strain CBS 100218)</name>
    <name type="common">Rock-inhabiting black yeast</name>
    <dbReference type="NCBI Taxonomy" id="1168221"/>
    <lineage>
        <taxon>Eukaryota</taxon>
        <taxon>Fungi</taxon>
        <taxon>Dikarya</taxon>
        <taxon>Ascomycota</taxon>
        <taxon>Pezizomycotina</taxon>
        <taxon>Dothideomycetes</taxon>
        <taxon>Dothideomycetes incertae sedis</taxon>
        <taxon>Coniosporium</taxon>
    </lineage>
</organism>
<feature type="transmembrane region" description="Helical" evidence="7">
    <location>
        <begin position="214"/>
        <end position="232"/>
    </location>
</feature>
<dbReference type="AlphaFoldDB" id="R7YZS1"/>
<dbReference type="SUPFAM" id="SSF103473">
    <property type="entry name" value="MFS general substrate transporter"/>
    <property type="match status" value="1"/>
</dbReference>
<comment type="subcellular location">
    <subcellularLocation>
        <location evidence="1">Membrane</location>
        <topology evidence="1">Multi-pass membrane protein</topology>
    </subcellularLocation>
</comment>
<dbReference type="HOGENOM" id="CLU_001265_43_3_1"/>